<protein>
    <recommendedName>
        <fullName evidence="12">Mur ligase central domain-containing protein</fullName>
    </recommendedName>
</protein>
<evidence type="ECO:0000256" key="2">
    <source>
        <dbReference type="ARBA" id="ARBA00022598"/>
    </source>
</evidence>
<dbReference type="InterPro" id="IPR036565">
    <property type="entry name" value="Mur-like_cat_sf"/>
</dbReference>
<comment type="caution">
    <text evidence="10">The sequence shown here is derived from an EMBL/GenBank/DDBJ whole genome shotgun (WGS) entry which is preliminary data.</text>
</comment>
<dbReference type="Pfam" id="PF08245">
    <property type="entry name" value="Mur_ligase_M"/>
    <property type="match status" value="1"/>
</dbReference>
<name>A0AAV1U6S8_9STRA</name>
<organism evidence="10 11">
    <name type="scientific">Peronospora matthiolae</name>
    <dbReference type="NCBI Taxonomy" id="2874970"/>
    <lineage>
        <taxon>Eukaryota</taxon>
        <taxon>Sar</taxon>
        <taxon>Stramenopiles</taxon>
        <taxon>Oomycota</taxon>
        <taxon>Peronosporomycetes</taxon>
        <taxon>Peronosporales</taxon>
        <taxon>Peronosporaceae</taxon>
        <taxon>Peronospora</taxon>
    </lineage>
</organism>
<evidence type="ECO:0000256" key="4">
    <source>
        <dbReference type="ARBA" id="ARBA00022741"/>
    </source>
</evidence>
<evidence type="ECO:0000256" key="6">
    <source>
        <dbReference type="ARBA" id="ARBA00022842"/>
    </source>
</evidence>
<feature type="domain" description="Mur ligase C-terminal" evidence="8">
    <location>
        <begin position="390"/>
        <end position="526"/>
    </location>
</feature>
<dbReference type="PANTHER" id="PTHR11136">
    <property type="entry name" value="FOLYLPOLYGLUTAMATE SYNTHASE-RELATED"/>
    <property type="match status" value="1"/>
</dbReference>
<evidence type="ECO:0000313" key="11">
    <source>
        <dbReference type="Proteomes" id="UP001162060"/>
    </source>
</evidence>
<dbReference type="GO" id="GO:0004326">
    <property type="term" value="F:tetrahydrofolylpolyglutamate synthase activity"/>
    <property type="evidence" value="ECO:0007669"/>
    <property type="project" value="InterPro"/>
</dbReference>
<evidence type="ECO:0008006" key="12">
    <source>
        <dbReference type="Google" id="ProtNLM"/>
    </source>
</evidence>
<keyword evidence="6" id="KW-0460">Magnesium</keyword>
<dbReference type="PANTHER" id="PTHR11136:SF0">
    <property type="entry name" value="DIHYDROFOLATE SYNTHETASE-RELATED"/>
    <property type="match status" value="1"/>
</dbReference>
<evidence type="ECO:0000259" key="8">
    <source>
        <dbReference type="Pfam" id="PF02875"/>
    </source>
</evidence>
<dbReference type="Pfam" id="PF02875">
    <property type="entry name" value="Mur_ligase_C"/>
    <property type="match status" value="1"/>
</dbReference>
<dbReference type="Gene3D" id="3.90.190.20">
    <property type="entry name" value="Mur ligase, C-terminal domain"/>
    <property type="match status" value="1"/>
</dbReference>
<dbReference type="PROSITE" id="PS01012">
    <property type="entry name" value="FOLYLPOLYGLU_SYNT_2"/>
    <property type="match status" value="1"/>
</dbReference>
<dbReference type="InterPro" id="IPR018109">
    <property type="entry name" value="Folylpolyglutamate_synth_CS"/>
</dbReference>
<dbReference type="AlphaFoldDB" id="A0AAV1U6S8"/>
<dbReference type="SUPFAM" id="SSF53623">
    <property type="entry name" value="MurD-like peptide ligases, catalytic domain"/>
    <property type="match status" value="1"/>
</dbReference>
<dbReference type="InterPro" id="IPR013221">
    <property type="entry name" value="Mur_ligase_cen"/>
</dbReference>
<evidence type="ECO:0000259" key="9">
    <source>
        <dbReference type="Pfam" id="PF08245"/>
    </source>
</evidence>
<dbReference type="Proteomes" id="UP001162060">
    <property type="component" value="Unassembled WGS sequence"/>
</dbReference>
<dbReference type="NCBIfam" id="TIGR01499">
    <property type="entry name" value="folC"/>
    <property type="match status" value="1"/>
</dbReference>
<accession>A0AAV1U6S8</accession>
<dbReference type="GO" id="GO:0046872">
    <property type="term" value="F:metal ion binding"/>
    <property type="evidence" value="ECO:0007669"/>
    <property type="project" value="UniProtKB-KW"/>
</dbReference>
<dbReference type="GO" id="GO:0008841">
    <property type="term" value="F:dihydrofolate synthase activity"/>
    <property type="evidence" value="ECO:0007669"/>
    <property type="project" value="TreeGrafter"/>
</dbReference>
<evidence type="ECO:0000313" key="10">
    <source>
        <dbReference type="EMBL" id="CAK7929577.1"/>
    </source>
</evidence>
<dbReference type="InterPro" id="IPR036615">
    <property type="entry name" value="Mur_ligase_C_dom_sf"/>
</dbReference>
<dbReference type="InterPro" id="IPR001645">
    <property type="entry name" value="Folylpolyglutamate_synth"/>
</dbReference>
<dbReference type="Gene3D" id="3.40.1190.10">
    <property type="entry name" value="Mur-like, catalytic domain"/>
    <property type="match status" value="1"/>
</dbReference>
<feature type="region of interest" description="Disordered" evidence="7">
    <location>
        <begin position="74"/>
        <end position="98"/>
    </location>
</feature>
<dbReference type="EMBL" id="CAKLBY020000153">
    <property type="protein sequence ID" value="CAK7929577.1"/>
    <property type="molecule type" value="Genomic_DNA"/>
</dbReference>
<dbReference type="GO" id="GO:0005739">
    <property type="term" value="C:mitochondrion"/>
    <property type="evidence" value="ECO:0007669"/>
    <property type="project" value="TreeGrafter"/>
</dbReference>
<dbReference type="SUPFAM" id="SSF53244">
    <property type="entry name" value="MurD-like peptide ligases, peptide-binding domain"/>
    <property type="match status" value="1"/>
</dbReference>
<evidence type="ECO:0000256" key="5">
    <source>
        <dbReference type="ARBA" id="ARBA00022840"/>
    </source>
</evidence>
<keyword evidence="2" id="KW-0436">Ligase</keyword>
<keyword evidence="4" id="KW-0547">Nucleotide-binding</keyword>
<dbReference type="GO" id="GO:0005524">
    <property type="term" value="F:ATP binding"/>
    <property type="evidence" value="ECO:0007669"/>
    <property type="project" value="UniProtKB-KW"/>
</dbReference>
<proteinExistence type="inferred from homology"/>
<evidence type="ECO:0000256" key="7">
    <source>
        <dbReference type="SAM" id="MobiDB-lite"/>
    </source>
</evidence>
<sequence>MASRRTCAHGSSTAHWHRLRSYTRLSRAQFRQSPQPAAFARSEPPLPSSYNVLTTSAGTNSLLLDTARFMSQHPVRRKSHHDSWSVEENVARPGRGQDATSGTYEMLLQRLYQVNRFTAVKLGLENMQQLNAAFGDPASQLEVVHVAGTNGKGSVALKVAKALERSGYKTGLFVSPHVACFRERVQINGSLITESEVSELLSEIFNLSAQLRIPATFFEITTMLAFRYFARQDVDCVVLETGLGGRLDSTNIVNPVLSVITSIGLDHVRILGNDLDAIAREKAGIIKPNVPVVVGPNVPMNVTMEYATRNNAALVRVPPVADSSEDYNVENAAIAREACAQLNALCGSQPGTTARSKLCVDLSDKRVSAALECRPPCRFQVLHVMRANSKERKVTVVLDVAHNPHAIDRLVRLLHKRFPDKTFRFVCGFSADKDITKMLEHITAVIRRSHPHKSDEELQQHMHFVKANHPRGALLDDISQALIQSSNVNTEKCKRVAISSIKDGVDAAVAASRASTDDEVVVVCGSVFIMAEARQALGLKEPVDSASLITVAASSQVYSGNGRVEDHVDVAAQV</sequence>
<gene>
    <name evidence="10" type="ORF">PM001_LOCUS14727</name>
</gene>
<dbReference type="GO" id="GO:0005829">
    <property type="term" value="C:cytosol"/>
    <property type="evidence" value="ECO:0007669"/>
    <property type="project" value="TreeGrafter"/>
</dbReference>
<keyword evidence="5" id="KW-0067">ATP-binding</keyword>
<feature type="domain" description="Mur ligase central" evidence="9">
    <location>
        <begin position="146"/>
        <end position="287"/>
    </location>
</feature>
<reference evidence="10" key="1">
    <citation type="submission" date="2024-01" db="EMBL/GenBank/DDBJ databases">
        <authorList>
            <person name="Webb A."/>
        </authorList>
    </citation>
    <scope>NUCLEOTIDE SEQUENCE</scope>
    <source>
        <strain evidence="10">Pm1</strain>
    </source>
</reference>
<dbReference type="InterPro" id="IPR004101">
    <property type="entry name" value="Mur_ligase_C"/>
</dbReference>
<keyword evidence="3" id="KW-0479">Metal-binding</keyword>
<comment type="similarity">
    <text evidence="1">Belongs to the folylpolyglutamate synthase family.</text>
</comment>
<evidence type="ECO:0000256" key="1">
    <source>
        <dbReference type="ARBA" id="ARBA00008276"/>
    </source>
</evidence>
<evidence type="ECO:0000256" key="3">
    <source>
        <dbReference type="ARBA" id="ARBA00022723"/>
    </source>
</evidence>